<dbReference type="Proteomes" id="UP000256297">
    <property type="component" value="Chromosome CBM2589_a"/>
</dbReference>
<feature type="region of interest" description="Disordered" evidence="1">
    <location>
        <begin position="72"/>
        <end position="171"/>
    </location>
</feature>
<comment type="caution">
    <text evidence="2">The sequence shown here is derived from an EMBL/GenBank/DDBJ whole genome shotgun (WGS) entry which is preliminary data.</text>
</comment>
<feature type="compositionally biased region" description="Basic residues" evidence="1">
    <location>
        <begin position="106"/>
        <end position="130"/>
    </location>
</feature>
<feature type="compositionally biased region" description="Basic and acidic residues" evidence="1">
    <location>
        <begin position="156"/>
        <end position="165"/>
    </location>
</feature>
<dbReference type="AlphaFoldDB" id="A0A975XFY5"/>
<dbReference type="EMBL" id="OFSP01000039">
    <property type="protein sequence ID" value="SOY68879.1"/>
    <property type="molecule type" value="Genomic_DNA"/>
</dbReference>
<organism evidence="2 3">
    <name type="scientific">Cupriavidus taiwanensis</name>
    <dbReference type="NCBI Taxonomy" id="164546"/>
    <lineage>
        <taxon>Bacteria</taxon>
        <taxon>Pseudomonadati</taxon>
        <taxon>Pseudomonadota</taxon>
        <taxon>Betaproteobacteria</taxon>
        <taxon>Burkholderiales</taxon>
        <taxon>Burkholderiaceae</taxon>
        <taxon>Cupriavidus</taxon>
    </lineage>
</organism>
<accession>A0A975XFY5</accession>
<name>A0A975XFY5_9BURK</name>
<feature type="compositionally biased region" description="Basic and acidic residues" evidence="1">
    <location>
        <begin position="72"/>
        <end position="86"/>
    </location>
</feature>
<reference evidence="2 3" key="1">
    <citation type="submission" date="2018-01" db="EMBL/GenBank/DDBJ databases">
        <authorList>
            <person name="Clerissi C."/>
        </authorList>
    </citation>
    <scope>NUCLEOTIDE SEQUENCE [LARGE SCALE GENOMIC DNA]</scope>
    <source>
        <strain evidence="2">Cupriavidus taiwanensis STM 3521</strain>
    </source>
</reference>
<evidence type="ECO:0000256" key="1">
    <source>
        <dbReference type="SAM" id="MobiDB-lite"/>
    </source>
</evidence>
<evidence type="ECO:0000313" key="3">
    <source>
        <dbReference type="Proteomes" id="UP000256297"/>
    </source>
</evidence>
<proteinExistence type="predicted"/>
<evidence type="ECO:0000313" key="2">
    <source>
        <dbReference type="EMBL" id="SOY68879.1"/>
    </source>
</evidence>
<protein>
    <submittedName>
        <fullName evidence="2">Uncharacterized protein</fullName>
    </submittedName>
</protein>
<gene>
    <name evidence="2" type="ORF">CBM2589_A90349</name>
</gene>
<sequence length="171" mass="19185">MATGDWFIVDEFVDVVRARHPALRVQAMHLPEGGLAAFPHQRSAPSDVRGARESLDFTAQYLLADSVRAFRRERSTARPGRRELSRGARNSRRPAEPRPAILLGHRGGRHGVHGARSGAARRLHRNRQHRSPGTSHLREPAARSGSSRAWHGRRRAGADLSDRSGRRPRRR</sequence>